<name>G0HB71_CORVD</name>
<sequence>MNKQQAETLWANLRSNLLAAEDNIRQIIATRAWEPLGYESFAECWQERLSDVKLSKELRAVVVYAMFEDDTTPVDAARAVAGTGVVEVRSLHSAWSQGMGAHDAAFVTRSKPKARPTAGAPRTVATTLQEHEYEELRAAAAEADASLSEYVRACVLQVTASRTWAA</sequence>
<organism evidence="1 2">
    <name type="scientific">Corynebacterium variabile (strain DSM 44702 / CIP 107183 / JCM 12073 / NCIMB 30131)</name>
    <name type="common">Corynebacterium mooreparkense</name>
    <dbReference type="NCBI Taxonomy" id="858619"/>
    <lineage>
        <taxon>Bacteria</taxon>
        <taxon>Bacillati</taxon>
        <taxon>Actinomycetota</taxon>
        <taxon>Actinomycetes</taxon>
        <taxon>Mycobacteriales</taxon>
        <taxon>Corynebacteriaceae</taxon>
        <taxon>Corynebacterium</taxon>
    </lineage>
</organism>
<dbReference type="Proteomes" id="UP000006659">
    <property type="component" value="Chromosome"/>
</dbReference>
<proteinExistence type="predicted"/>
<evidence type="ECO:0000313" key="2">
    <source>
        <dbReference type="Proteomes" id="UP000006659"/>
    </source>
</evidence>
<dbReference type="EMBL" id="CP002917">
    <property type="protein sequence ID" value="AEK36196.1"/>
    <property type="molecule type" value="Genomic_DNA"/>
</dbReference>
<dbReference type="STRING" id="858619.CVAR_0842"/>
<reference evidence="1 2" key="1">
    <citation type="journal article" date="2011" name="BMC Genomics">
        <title>Complete genome sequence of Corynebacterium variabile DSM 44702 isolated from the surface of smear-ripened cheeses and insights into cheese ripening and flavor generation.</title>
        <authorList>
            <person name="Schroeder J."/>
            <person name="Maus I."/>
            <person name="Trost E."/>
            <person name="Tauch A."/>
        </authorList>
    </citation>
    <scope>NUCLEOTIDE SEQUENCE [LARGE SCALE GENOMIC DNA]</scope>
    <source>
        <strain evidence="2">DSM 44702 / JCM 12073 / NCIMB 30131</strain>
    </source>
</reference>
<dbReference type="AlphaFoldDB" id="G0HB71"/>
<protein>
    <submittedName>
        <fullName evidence="1">Uncharacterized protein</fullName>
    </submittedName>
</protein>
<dbReference type="RefSeq" id="WP_014009384.1">
    <property type="nucleotide sequence ID" value="NC_015859.1"/>
</dbReference>
<dbReference type="KEGG" id="cva:CVAR_0842"/>
<evidence type="ECO:0000313" key="1">
    <source>
        <dbReference type="EMBL" id="AEK36196.1"/>
    </source>
</evidence>
<gene>
    <name evidence="1" type="ordered locus">CVAR_0842</name>
</gene>
<dbReference type="HOGENOM" id="CLU_1599957_0_0_11"/>
<accession>G0HB71</accession>
<dbReference type="eggNOG" id="ENOG5032KZH">
    <property type="taxonomic scope" value="Bacteria"/>
</dbReference>